<dbReference type="EMBL" id="JACEIP010000001">
    <property type="protein sequence ID" value="MBA4541391.1"/>
    <property type="molecule type" value="Genomic_DNA"/>
</dbReference>
<evidence type="ECO:0000256" key="3">
    <source>
        <dbReference type="ARBA" id="ARBA00022723"/>
    </source>
</evidence>
<dbReference type="Pfam" id="PF20582">
    <property type="entry name" value="UPF0758_N"/>
    <property type="match status" value="1"/>
</dbReference>
<keyword evidence="4" id="KW-0378">Hydrolase</keyword>
<dbReference type="GO" id="GO:0008237">
    <property type="term" value="F:metallopeptidase activity"/>
    <property type="evidence" value="ECO:0007669"/>
    <property type="project" value="UniProtKB-KW"/>
</dbReference>
<comment type="similarity">
    <text evidence="1 7">Belongs to the UPF0758 family.</text>
</comment>
<dbReference type="InterPro" id="IPR025657">
    <property type="entry name" value="RadC_JAB"/>
</dbReference>
<keyword evidence="10" id="KW-1185">Reference proteome</keyword>
<dbReference type="InterPro" id="IPR046778">
    <property type="entry name" value="UPF0758_N"/>
</dbReference>
<evidence type="ECO:0000256" key="7">
    <source>
        <dbReference type="RuleBase" id="RU003797"/>
    </source>
</evidence>
<keyword evidence="5" id="KW-0862">Zinc</keyword>
<dbReference type="Gene3D" id="3.40.140.10">
    <property type="entry name" value="Cytidine Deaminase, domain 2"/>
    <property type="match status" value="1"/>
</dbReference>
<dbReference type="GO" id="GO:0046872">
    <property type="term" value="F:metal ion binding"/>
    <property type="evidence" value="ECO:0007669"/>
    <property type="project" value="UniProtKB-KW"/>
</dbReference>
<dbReference type="PROSITE" id="PS50249">
    <property type="entry name" value="MPN"/>
    <property type="match status" value="1"/>
</dbReference>
<dbReference type="PANTHER" id="PTHR30471">
    <property type="entry name" value="DNA REPAIR PROTEIN RADC"/>
    <property type="match status" value="1"/>
</dbReference>
<dbReference type="InterPro" id="IPR020891">
    <property type="entry name" value="UPF0758_CS"/>
</dbReference>
<dbReference type="NCBIfam" id="TIGR00608">
    <property type="entry name" value="radc"/>
    <property type="match status" value="1"/>
</dbReference>
<dbReference type="PROSITE" id="PS01302">
    <property type="entry name" value="UPF0758"/>
    <property type="match status" value="1"/>
</dbReference>
<evidence type="ECO:0000259" key="8">
    <source>
        <dbReference type="PROSITE" id="PS50249"/>
    </source>
</evidence>
<name>A0A7W1X7A0_9BACL</name>
<comment type="caution">
    <text evidence="9">The sequence shown here is derived from an EMBL/GenBank/DDBJ whole genome shotgun (WGS) entry which is preliminary data.</text>
</comment>
<reference evidence="9 10" key="1">
    <citation type="submission" date="2020-07" db="EMBL/GenBank/DDBJ databases">
        <authorList>
            <person name="Feng H."/>
        </authorList>
    </citation>
    <scope>NUCLEOTIDE SEQUENCE [LARGE SCALE GENOMIC DNA]</scope>
    <source>
        <strain evidence="10">s-11</strain>
    </source>
</reference>
<dbReference type="AlphaFoldDB" id="A0A7W1X7A0"/>
<dbReference type="SUPFAM" id="SSF102712">
    <property type="entry name" value="JAB1/MPN domain"/>
    <property type="match status" value="1"/>
</dbReference>
<dbReference type="PANTHER" id="PTHR30471:SF3">
    <property type="entry name" value="UPF0758 PROTEIN YEES-RELATED"/>
    <property type="match status" value="1"/>
</dbReference>
<evidence type="ECO:0000256" key="6">
    <source>
        <dbReference type="ARBA" id="ARBA00023049"/>
    </source>
</evidence>
<proteinExistence type="inferred from homology"/>
<dbReference type="Proteomes" id="UP000530514">
    <property type="component" value="Unassembled WGS sequence"/>
</dbReference>
<dbReference type="InterPro" id="IPR037518">
    <property type="entry name" value="MPN"/>
</dbReference>
<evidence type="ECO:0000313" key="10">
    <source>
        <dbReference type="Proteomes" id="UP000530514"/>
    </source>
</evidence>
<gene>
    <name evidence="9" type="primary">radC</name>
    <name evidence="9" type="ORF">H1164_00495</name>
</gene>
<organism evidence="9 10">
    <name type="scientific">Thermoactinomyces daqus</name>
    <dbReference type="NCBI Taxonomy" id="1329516"/>
    <lineage>
        <taxon>Bacteria</taxon>
        <taxon>Bacillati</taxon>
        <taxon>Bacillota</taxon>
        <taxon>Bacilli</taxon>
        <taxon>Bacillales</taxon>
        <taxon>Thermoactinomycetaceae</taxon>
        <taxon>Thermoactinomyces</taxon>
    </lineage>
</organism>
<feature type="domain" description="MPN" evidence="8">
    <location>
        <begin position="104"/>
        <end position="226"/>
    </location>
</feature>
<dbReference type="SUPFAM" id="SSF47781">
    <property type="entry name" value="RuvA domain 2-like"/>
    <property type="match status" value="1"/>
</dbReference>
<accession>A0A7W1X7A0</accession>
<dbReference type="NCBIfam" id="NF000642">
    <property type="entry name" value="PRK00024.1"/>
    <property type="match status" value="1"/>
</dbReference>
<evidence type="ECO:0000256" key="1">
    <source>
        <dbReference type="ARBA" id="ARBA00010243"/>
    </source>
</evidence>
<evidence type="ECO:0000256" key="4">
    <source>
        <dbReference type="ARBA" id="ARBA00022801"/>
    </source>
</evidence>
<keyword evidence="3" id="KW-0479">Metal-binding</keyword>
<protein>
    <submittedName>
        <fullName evidence="9">DNA repair protein RadC</fullName>
    </submittedName>
</protein>
<evidence type="ECO:0000256" key="5">
    <source>
        <dbReference type="ARBA" id="ARBA00022833"/>
    </source>
</evidence>
<dbReference type="GO" id="GO:0006508">
    <property type="term" value="P:proteolysis"/>
    <property type="evidence" value="ECO:0007669"/>
    <property type="project" value="UniProtKB-KW"/>
</dbReference>
<dbReference type="CDD" id="cd08071">
    <property type="entry name" value="MPN_DUF2466"/>
    <property type="match status" value="1"/>
</dbReference>
<dbReference type="InterPro" id="IPR010994">
    <property type="entry name" value="RuvA_2-like"/>
</dbReference>
<dbReference type="OrthoDB" id="9804482at2"/>
<dbReference type="Pfam" id="PF04002">
    <property type="entry name" value="RadC"/>
    <property type="match status" value="1"/>
</dbReference>
<evidence type="ECO:0000256" key="2">
    <source>
        <dbReference type="ARBA" id="ARBA00022670"/>
    </source>
</evidence>
<keyword evidence="2" id="KW-0645">Protease</keyword>
<sequence>MERAYVLLSDVPEEERPRERMLRLGPQHLSNAELIALLLRTGSTGESVVALVHRVLVKTDGLKGLAQTSLQELMKIHGIGLAKAVQLMAGVELGQRISRLSPDVIRSPEDVAQYVMDELRFAKQEHFVCLFLDTKHQVICKKCVFKGSLNASLVHPREIFLEAIRSSSAAVICIHNHPSGDPTPSTEDIHVTERLIEAGQLLGIEVLDHVIIGDQRFFSLREHGLIS</sequence>
<evidence type="ECO:0000313" key="9">
    <source>
        <dbReference type="EMBL" id="MBA4541391.1"/>
    </source>
</evidence>
<keyword evidence="6" id="KW-0482">Metalloprotease</keyword>
<dbReference type="RefSeq" id="WP_033099360.1">
    <property type="nucleotide sequence ID" value="NZ_JACEIP010000001.1"/>
</dbReference>
<dbReference type="InterPro" id="IPR001405">
    <property type="entry name" value="UPF0758"/>
</dbReference>